<proteinExistence type="predicted"/>
<dbReference type="InterPro" id="IPR036291">
    <property type="entry name" value="NAD(P)-bd_dom_sf"/>
</dbReference>
<reference evidence="3 4" key="1">
    <citation type="submission" date="2022-04" db="EMBL/GenBank/DDBJ databases">
        <title>Roseobacter sp. WL0113 is a bacterium isolated from neritic sediment.</title>
        <authorList>
            <person name="Wang L."/>
            <person name="He W."/>
            <person name="Zhang D.-F."/>
        </authorList>
    </citation>
    <scope>NUCLEOTIDE SEQUENCE [LARGE SCALE GENOMIC DNA]</scope>
    <source>
        <strain evidence="3 4">WL0113</strain>
    </source>
</reference>
<feature type="domain" description="GFO/IDH/MocA-like oxidoreductase" evidence="2">
    <location>
        <begin position="142"/>
        <end position="272"/>
    </location>
</feature>
<dbReference type="RefSeq" id="WP_263844463.1">
    <property type="nucleotide sequence ID" value="NZ_JALIEB010000007.1"/>
</dbReference>
<dbReference type="Pfam" id="PF22725">
    <property type="entry name" value="GFO_IDH_MocA_C3"/>
    <property type="match status" value="1"/>
</dbReference>
<evidence type="ECO:0000259" key="2">
    <source>
        <dbReference type="Pfam" id="PF22725"/>
    </source>
</evidence>
<dbReference type="Pfam" id="PF01408">
    <property type="entry name" value="GFO_IDH_MocA"/>
    <property type="match status" value="1"/>
</dbReference>
<organism evidence="3 4">
    <name type="scientific">Roseobacter sinensis</name>
    <dbReference type="NCBI Taxonomy" id="2931391"/>
    <lineage>
        <taxon>Bacteria</taxon>
        <taxon>Pseudomonadati</taxon>
        <taxon>Pseudomonadota</taxon>
        <taxon>Alphaproteobacteria</taxon>
        <taxon>Rhodobacterales</taxon>
        <taxon>Roseobacteraceae</taxon>
        <taxon>Roseobacter</taxon>
    </lineage>
</organism>
<dbReference type="SUPFAM" id="SSF55347">
    <property type="entry name" value="Glyceraldehyde-3-phosphate dehydrogenase-like, C-terminal domain"/>
    <property type="match status" value="1"/>
</dbReference>
<gene>
    <name evidence="3" type="ORF">MUB52_11925</name>
</gene>
<dbReference type="SUPFAM" id="SSF51735">
    <property type="entry name" value="NAD(P)-binding Rossmann-fold domains"/>
    <property type="match status" value="1"/>
</dbReference>
<dbReference type="EMBL" id="JALIEB010000007">
    <property type="protein sequence ID" value="MCV3272135.1"/>
    <property type="molecule type" value="Genomic_DNA"/>
</dbReference>
<name>A0ABT3BF17_9RHOB</name>
<feature type="domain" description="Gfo/Idh/MocA-like oxidoreductase N-terminal" evidence="1">
    <location>
        <begin position="4"/>
        <end position="134"/>
    </location>
</feature>
<accession>A0ABT3BF17</accession>
<evidence type="ECO:0000259" key="1">
    <source>
        <dbReference type="Pfam" id="PF01408"/>
    </source>
</evidence>
<dbReference type="PANTHER" id="PTHR43708">
    <property type="entry name" value="CONSERVED EXPRESSED OXIDOREDUCTASE (EUROFUNG)"/>
    <property type="match status" value="1"/>
</dbReference>
<dbReference type="PANTHER" id="PTHR43708:SF3">
    <property type="entry name" value="OXIDOREDUCTASE"/>
    <property type="match status" value="1"/>
</dbReference>
<sequence length="377" mass="40473">MAKLNWGMIGGGEGSQIGPAHRLGAQADGNFVLAAGALDVDAEKGRAYAESLGVAADRAYANWQEMLEGERGREDRVDLVTVATPNSTHFEITKAFLEAGFNVLCEKPMTMTVEEGEEIVRVAEASGKICAVNYCYSAYPMVREMRQMVKTAQIGKVRLVVANFSHGHHGDAGDADNPRVRWRYDPAMAGVSGQFADCGIHALHMASFIAGDEVRSLSADFASTIPSRTLEDDAMVNFRMEGGTVGRLWTSSVAIGRQHGFDIQVFGETGGMRWASEQPNQVFYTPVGGRTQIMEKGEAGLSDEAARLSRVAIAHPEGFPLAVANIYVDLAAAIRGETRNALPSAMDGLRSMAAVYAAVDSAKADGAWVDARPQILR</sequence>
<comment type="caution">
    <text evidence="3">The sequence shown here is derived from an EMBL/GenBank/DDBJ whole genome shotgun (WGS) entry which is preliminary data.</text>
</comment>
<dbReference type="InterPro" id="IPR051317">
    <property type="entry name" value="Gfo/Idh/MocA_oxidoreduct"/>
</dbReference>
<dbReference type="Proteomes" id="UP001208690">
    <property type="component" value="Unassembled WGS sequence"/>
</dbReference>
<dbReference type="Gene3D" id="3.30.360.10">
    <property type="entry name" value="Dihydrodipicolinate Reductase, domain 2"/>
    <property type="match status" value="1"/>
</dbReference>
<keyword evidence="4" id="KW-1185">Reference proteome</keyword>
<protein>
    <submittedName>
        <fullName evidence="3">Gfo/Idh/MocA family oxidoreductase</fullName>
    </submittedName>
</protein>
<dbReference type="InterPro" id="IPR000683">
    <property type="entry name" value="Gfo/Idh/MocA-like_OxRdtase_N"/>
</dbReference>
<evidence type="ECO:0000313" key="3">
    <source>
        <dbReference type="EMBL" id="MCV3272135.1"/>
    </source>
</evidence>
<dbReference type="InterPro" id="IPR055170">
    <property type="entry name" value="GFO_IDH_MocA-like_dom"/>
</dbReference>
<evidence type="ECO:0000313" key="4">
    <source>
        <dbReference type="Proteomes" id="UP001208690"/>
    </source>
</evidence>
<dbReference type="Gene3D" id="3.40.50.720">
    <property type="entry name" value="NAD(P)-binding Rossmann-like Domain"/>
    <property type="match status" value="1"/>
</dbReference>